<dbReference type="Proteomes" id="UP001642540">
    <property type="component" value="Unassembled WGS sequence"/>
</dbReference>
<evidence type="ECO:0000256" key="1">
    <source>
        <dbReference type="ARBA" id="ARBA00008686"/>
    </source>
</evidence>
<dbReference type="InterPro" id="IPR007531">
    <property type="entry name" value="Dysbindin"/>
</dbReference>
<sequence>MFASLREKFHNVQEEITSSLRNLKLDRHSSREGNFRRKPEKDICNYDAGLELLERYQSYWTEIHAKTEITALCASEVDDIIHSLHENYEQQWKTVGQLSTSLALIPQLVHGVQEICDSVLDVQCAFEETEAALLMLEDMVETQELREKQLDHRFQLALYQEKRASELQDLKERLTEEHLRKLAEYDKQRESHLKERQAVFQEAFEEDLQRFKSQGALPRSKTAETDKSTPSLEEIVLEDDSVDLESFLADENPSNTECAEVSGDTNTKTETKVNDAKQVEDADTSTNSENTGNSNPIKVMSTDDVG</sequence>
<evidence type="ECO:0000256" key="2">
    <source>
        <dbReference type="SAM" id="MobiDB-lite"/>
    </source>
</evidence>
<proteinExistence type="inferred from homology"/>
<comment type="caution">
    <text evidence="3">The sequence shown here is derived from an EMBL/GenBank/DDBJ whole genome shotgun (WGS) entry which is preliminary data.</text>
</comment>
<evidence type="ECO:0000313" key="3">
    <source>
        <dbReference type="EMBL" id="CAL8100697.1"/>
    </source>
</evidence>
<feature type="compositionally biased region" description="Low complexity" evidence="2">
    <location>
        <begin position="284"/>
        <end position="295"/>
    </location>
</feature>
<dbReference type="PANTHER" id="PTHR16294">
    <property type="entry name" value="DYSTROBREVIN BINDING PROTEIN 1 DYSBINDIN"/>
    <property type="match status" value="1"/>
</dbReference>
<reference evidence="3 4" key="1">
    <citation type="submission" date="2024-08" db="EMBL/GenBank/DDBJ databases">
        <authorList>
            <person name="Cucini C."/>
            <person name="Frati F."/>
        </authorList>
    </citation>
    <scope>NUCLEOTIDE SEQUENCE [LARGE SCALE GENOMIC DNA]</scope>
</reference>
<feature type="region of interest" description="Disordered" evidence="2">
    <location>
        <begin position="248"/>
        <end position="306"/>
    </location>
</feature>
<organism evidence="3 4">
    <name type="scientific">Orchesella dallaii</name>
    <dbReference type="NCBI Taxonomy" id="48710"/>
    <lineage>
        <taxon>Eukaryota</taxon>
        <taxon>Metazoa</taxon>
        <taxon>Ecdysozoa</taxon>
        <taxon>Arthropoda</taxon>
        <taxon>Hexapoda</taxon>
        <taxon>Collembola</taxon>
        <taxon>Entomobryomorpha</taxon>
        <taxon>Entomobryoidea</taxon>
        <taxon>Orchesellidae</taxon>
        <taxon>Orchesellinae</taxon>
        <taxon>Orchesella</taxon>
    </lineage>
</organism>
<evidence type="ECO:0008006" key="5">
    <source>
        <dbReference type="Google" id="ProtNLM"/>
    </source>
</evidence>
<dbReference type="EMBL" id="CAXLJM020000033">
    <property type="protein sequence ID" value="CAL8100697.1"/>
    <property type="molecule type" value="Genomic_DNA"/>
</dbReference>
<comment type="similarity">
    <text evidence="1">Belongs to the dysbindin family.</text>
</comment>
<name>A0ABP1QEU7_9HEXA</name>
<dbReference type="PANTHER" id="PTHR16294:SF6">
    <property type="entry name" value="DYNAMIN N-TERMINAL DOMAIN-CONTAINING PROTEIN"/>
    <property type="match status" value="1"/>
</dbReference>
<feature type="compositionally biased region" description="Polar residues" evidence="2">
    <location>
        <begin position="252"/>
        <end position="266"/>
    </location>
</feature>
<evidence type="ECO:0000313" key="4">
    <source>
        <dbReference type="Proteomes" id="UP001642540"/>
    </source>
</evidence>
<gene>
    <name evidence="3" type="ORF">ODALV1_LOCUS10605</name>
</gene>
<protein>
    <recommendedName>
        <fullName evidence="5">Dysbindin</fullName>
    </recommendedName>
</protein>
<keyword evidence="4" id="KW-1185">Reference proteome</keyword>
<feature type="compositionally biased region" description="Basic and acidic residues" evidence="2">
    <location>
        <begin position="267"/>
        <end position="280"/>
    </location>
</feature>
<accession>A0ABP1QEU7</accession>